<feature type="region of interest" description="Disordered" evidence="1">
    <location>
        <begin position="102"/>
        <end position="124"/>
    </location>
</feature>
<dbReference type="EMBL" id="MNPL01031431">
    <property type="protein sequence ID" value="OQR66686.1"/>
    <property type="molecule type" value="Genomic_DNA"/>
</dbReference>
<accession>A0A1V9WZX0</accession>
<protein>
    <submittedName>
        <fullName evidence="2">Uncharacterized protein</fullName>
    </submittedName>
</protein>
<comment type="caution">
    <text evidence="2">The sequence shown here is derived from an EMBL/GenBank/DDBJ whole genome shotgun (WGS) entry which is preliminary data.</text>
</comment>
<reference evidence="2 3" key="1">
    <citation type="journal article" date="2017" name="Gigascience">
        <title>Draft genome of the honey bee ectoparasitic mite, Tropilaelaps mercedesae, is shaped by the parasitic life history.</title>
        <authorList>
            <person name="Dong X."/>
            <person name="Armstrong S.D."/>
            <person name="Xia D."/>
            <person name="Makepeace B.L."/>
            <person name="Darby A.C."/>
            <person name="Kadowaki T."/>
        </authorList>
    </citation>
    <scope>NUCLEOTIDE SEQUENCE [LARGE SCALE GENOMIC DNA]</scope>
    <source>
        <strain evidence="2">Wuxi-XJTLU</strain>
    </source>
</reference>
<evidence type="ECO:0000313" key="2">
    <source>
        <dbReference type="EMBL" id="OQR66686.1"/>
    </source>
</evidence>
<gene>
    <name evidence="2" type="ORF">BIW11_13986</name>
</gene>
<name>A0A1V9WZX0_9ACAR</name>
<evidence type="ECO:0000313" key="3">
    <source>
        <dbReference type="Proteomes" id="UP000192247"/>
    </source>
</evidence>
<proteinExistence type="predicted"/>
<organism evidence="2 3">
    <name type="scientific">Tropilaelaps mercedesae</name>
    <dbReference type="NCBI Taxonomy" id="418985"/>
    <lineage>
        <taxon>Eukaryota</taxon>
        <taxon>Metazoa</taxon>
        <taxon>Ecdysozoa</taxon>
        <taxon>Arthropoda</taxon>
        <taxon>Chelicerata</taxon>
        <taxon>Arachnida</taxon>
        <taxon>Acari</taxon>
        <taxon>Parasitiformes</taxon>
        <taxon>Mesostigmata</taxon>
        <taxon>Gamasina</taxon>
        <taxon>Dermanyssoidea</taxon>
        <taxon>Laelapidae</taxon>
        <taxon>Tropilaelaps</taxon>
    </lineage>
</organism>
<evidence type="ECO:0000256" key="1">
    <source>
        <dbReference type="SAM" id="MobiDB-lite"/>
    </source>
</evidence>
<dbReference type="InParanoid" id="A0A1V9WZX0"/>
<sequence length="175" mass="19457">MASCAGSQVVQAPARRNWLTWVGVLFYEEEESFLDLRLPHLVNVCPSECLRGNPRGSVESATHSNLLYGAGRACTKTKSTGNRMHSQDSKIKLFDLIFSGGPHPRRESSGVPRGSKRATARQRGAQECFAPSRGKYCLHRLDSADESGGRQWRRCTNVVEETLEWLHKTSGTPKI</sequence>
<dbReference type="Proteomes" id="UP000192247">
    <property type="component" value="Unassembled WGS sequence"/>
</dbReference>
<keyword evidence="3" id="KW-1185">Reference proteome</keyword>
<dbReference type="AlphaFoldDB" id="A0A1V9WZX0"/>